<dbReference type="Proteomes" id="UP000829999">
    <property type="component" value="Chromosome 12"/>
</dbReference>
<dbReference type="RefSeq" id="XP_035430619.2">
    <property type="nucleotide sequence ID" value="XM_035574726.2"/>
</dbReference>
<name>A0A9R0EFI0_SPOFR</name>
<dbReference type="GeneID" id="118262999"/>
<organism evidence="1 2">
    <name type="scientific">Spodoptera frugiperda</name>
    <name type="common">Fall armyworm</name>
    <dbReference type="NCBI Taxonomy" id="7108"/>
    <lineage>
        <taxon>Eukaryota</taxon>
        <taxon>Metazoa</taxon>
        <taxon>Ecdysozoa</taxon>
        <taxon>Arthropoda</taxon>
        <taxon>Hexapoda</taxon>
        <taxon>Insecta</taxon>
        <taxon>Pterygota</taxon>
        <taxon>Neoptera</taxon>
        <taxon>Endopterygota</taxon>
        <taxon>Lepidoptera</taxon>
        <taxon>Glossata</taxon>
        <taxon>Ditrysia</taxon>
        <taxon>Noctuoidea</taxon>
        <taxon>Noctuidae</taxon>
        <taxon>Amphipyrinae</taxon>
        <taxon>Spodoptera</taxon>
    </lineage>
</organism>
<keyword evidence="1" id="KW-1185">Reference proteome</keyword>
<dbReference type="OrthoDB" id="6332063at2759"/>
<protein>
    <submittedName>
        <fullName evidence="2">Uncharacterized protein LOC118262999</fullName>
    </submittedName>
</protein>
<proteinExistence type="predicted"/>
<evidence type="ECO:0000313" key="1">
    <source>
        <dbReference type="Proteomes" id="UP000829999"/>
    </source>
</evidence>
<gene>
    <name evidence="2" type="primary">LOC118262999</name>
</gene>
<accession>A0A9R0EFI0</accession>
<reference evidence="2" key="1">
    <citation type="submission" date="2025-08" db="UniProtKB">
        <authorList>
            <consortium name="RefSeq"/>
        </authorList>
    </citation>
    <scope>IDENTIFICATION</scope>
    <source>
        <tissue evidence="2">Whole larval tissue</tissue>
    </source>
</reference>
<evidence type="ECO:0000313" key="2">
    <source>
        <dbReference type="RefSeq" id="XP_035430619.2"/>
    </source>
</evidence>
<sequence>MYRIIFFIILAGNTPYSRTLYPVRHIRASDDSGDDYSYVAGSTEASDVTLTADPLPDKESCARLNGVCAEIGNCPRGSKIEIRGLCPDEDDNDMECCIPYKRQSRCCHTRSACVPKVFECSQHYRIYEKIYMAT</sequence>
<dbReference type="AlphaFoldDB" id="A0A9R0EFI0"/>